<feature type="binding site" description="axial binding residue" evidence="7">
    <location>
        <position position="418"/>
    </location>
    <ligand>
        <name>heme</name>
        <dbReference type="ChEBI" id="CHEBI:30413"/>
    </ligand>
    <ligandPart>
        <name>Fe</name>
        <dbReference type="ChEBI" id="CHEBI:18248"/>
    </ligandPart>
</feature>
<gene>
    <name evidence="9" type="ORF">BDV26DRAFT_299765</name>
</gene>
<protein>
    <submittedName>
        <fullName evidence="9">Cytochrome P450</fullName>
    </submittedName>
</protein>
<evidence type="ECO:0000313" key="9">
    <source>
        <dbReference type="EMBL" id="KAE8382393.1"/>
    </source>
</evidence>
<evidence type="ECO:0000256" key="3">
    <source>
        <dbReference type="ARBA" id="ARBA00022723"/>
    </source>
</evidence>
<dbReference type="GO" id="GO:0004497">
    <property type="term" value="F:monooxygenase activity"/>
    <property type="evidence" value="ECO:0007669"/>
    <property type="project" value="UniProtKB-KW"/>
</dbReference>
<dbReference type="Pfam" id="PF00067">
    <property type="entry name" value="p450"/>
    <property type="match status" value="1"/>
</dbReference>
<keyword evidence="4 8" id="KW-0560">Oxidoreductase</keyword>
<sequence>MAALYLLFGAALVLYTLSVVIYNLYIHPLKDIPGPFLARITRWWLFVLEMRGNPHSEILELHKEYGVMMRISPNEISIADLEASSVIYGQTSKFEKSHYFYRSFEDQASNLFTIRDRQQHSQDKRLISHAFSRANIIQHQTSIYDHGLYLMDKIAQRAENDRTIPLFNAFRCMTLDTISDFAFGKSTDALKSEDFHSVIFDGIDNATHSVPFFQHFPILRELLRWSSYYNINSVPNGFLKLGQVANDGFQEMDASDTWTMFKNMIASAGKKSQTLSKEHLIAEAIVMIVAGTDTTAVALSTTLHKLLQMPEIYQKLQDEIRTIMPSINSQPAFDKLDALPLLDACLKEGLRISCPSRVRLPRTVPAEGWTFKGYHFPPGTIVFPSPMDYDPLRWIVDTDQKREMMSNFHPFSRGTRQCIGQR</sequence>
<dbReference type="PROSITE" id="PS00086">
    <property type="entry name" value="CYTOCHROME_P450"/>
    <property type="match status" value="1"/>
</dbReference>
<dbReference type="OrthoDB" id="3945418at2759"/>
<proteinExistence type="inferred from homology"/>
<dbReference type="PRINTS" id="PR00385">
    <property type="entry name" value="P450"/>
</dbReference>
<dbReference type="InterPro" id="IPR017972">
    <property type="entry name" value="Cyt_P450_CS"/>
</dbReference>
<dbReference type="SUPFAM" id="SSF48264">
    <property type="entry name" value="Cytochrome P450"/>
    <property type="match status" value="1"/>
</dbReference>
<evidence type="ECO:0000256" key="4">
    <source>
        <dbReference type="ARBA" id="ARBA00023002"/>
    </source>
</evidence>
<dbReference type="CDD" id="cd11062">
    <property type="entry name" value="CYP58-like"/>
    <property type="match status" value="1"/>
</dbReference>
<comment type="cofactor">
    <cofactor evidence="1 7">
        <name>heme</name>
        <dbReference type="ChEBI" id="CHEBI:30413"/>
    </cofactor>
</comment>
<keyword evidence="3 7" id="KW-0479">Metal-binding</keyword>
<dbReference type="EMBL" id="ML736163">
    <property type="protein sequence ID" value="KAE8382393.1"/>
    <property type="molecule type" value="Genomic_DNA"/>
</dbReference>
<reference evidence="9 10" key="1">
    <citation type="submission" date="2019-04" db="EMBL/GenBank/DDBJ databases">
        <title>Friends and foes A comparative genomics studyof 23 Aspergillus species from section Flavi.</title>
        <authorList>
            <consortium name="DOE Joint Genome Institute"/>
            <person name="Kjaerbolling I."/>
            <person name="Vesth T."/>
            <person name="Frisvad J.C."/>
            <person name="Nybo J.L."/>
            <person name="Theobald S."/>
            <person name="Kildgaard S."/>
            <person name="Isbrandt T."/>
            <person name="Kuo A."/>
            <person name="Sato A."/>
            <person name="Lyhne E.K."/>
            <person name="Kogle M.E."/>
            <person name="Wiebenga A."/>
            <person name="Kun R.S."/>
            <person name="Lubbers R.J."/>
            <person name="Makela M.R."/>
            <person name="Barry K."/>
            <person name="Chovatia M."/>
            <person name="Clum A."/>
            <person name="Daum C."/>
            <person name="Haridas S."/>
            <person name="He G."/>
            <person name="LaButti K."/>
            <person name="Lipzen A."/>
            <person name="Mondo S."/>
            <person name="Riley R."/>
            <person name="Salamov A."/>
            <person name="Simmons B.A."/>
            <person name="Magnuson J.K."/>
            <person name="Henrissat B."/>
            <person name="Mortensen U.H."/>
            <person name="Larsen T.O."/>
            <person name="Devries R.P."/>
            <person name="Grigoriev I.V."/>
            <person name="Machida M."/>
            <person name="Baker S.E."/>
            <person name="Andersen M.R."/>
        </authorList>
    </citation>
    <scope>NUCLEOTIDE SEQUENCE [LARGE SCALE GENOMIC DNA]</scope>
    <source>
        <strain evidence="9 10">IBT 29228</strain>
    </source>
</reference>
<dbReference type="InterPro" id="IPR001128">
    <property type="entry name" value="Cyt_P450"/>
</dbReference>
<evidence type="ECO:0000256" key="5">
    <source>
        <dbReference type="ARBA" id="ARBA00023004"/>
    </source>
</evidence>
<accession>A0A5N7BKV9</accession>
<evidence type="ECO:0000256" key="6">
    <source>
        <dbReference type="ARBA" id="ARBA00023033"/>
    </source>
</evidence>
<organism evidence="9 10">
    <name type="scientific">Aspergillus bertholletiae</name>
    <dbReference type="NCBI Taxonomy" id="1226010"/>
    <lineage>
        <taxon>Eukaryota</taxon>
        <taxon>Fungi</taxon>
        <taxon>Dikarya</taxon>
        <taxon>Ascomycota</taxon>
        <taxon>Pezizomycotina</taxon>
        <taxon>Eurotiomycetes</taxon>
        <taxon>Eurotiomycetidae</taxon>
        <taxon>Eurotiales</taxon>
        <taxon>Aspergillaceae</taxon>
        <taxon>Aspergillus</taxon>
        <taxon>Aspergillus subgen. Circumdati</taxon>
    </lineage>
</organism>
<keyword evidence="6 8" id="KW-0503">Monooxygenase</keyword>
<dbReference type="PANTHER" id="PTHR24305">
    <property type="entry name" value="CYTOCHROME P450"/>
    <property type="match status" value="1"/>
</dbReference>
<name>A0A5N7BKV9_9EURO</name>
<dbReference type="PANTHER" id="PTHR24305:SF166">
    <property type="entry name" value="CYTOCHROME P450 12A4, MITOCHONDRIAL-RELATED"/>
    <property type="match status" value="1"/>
</dbReference>
<dbReference type="AlphaFoldDB" id="A0A5N7BKV9"/>
<comment type="similarity">
    <text evidence="2 8">Belongs to the cytochrome P450 family.</text>
</comment>
<evidence type="ECO:0000256" key="8">
    <source>
        <dbReference type="RuleBase" id="RU000461"/>
    </source>
</evidence>
<keyword evidence="5 7" id="KW-0408">Iron</keyword>
<dbReference type="InterPro" id="IPR050121">
    <property type="entry name" value="Cytochrome_P450_monoxygenase"/>
</dbReference>
<dbReference type="GO" id="GO:0020037">
    <property type="term" value="F:heme binding"/>
    <property type="evidence" value="ECO:0007669"/>
    <property type="project" value="InterPro"/>
</dbReference>
<evidence type="ECO:0000313" key="10">
    <source>
        <dbReference type="Proteomes" id="UP000326198"/>
    </source>
</evidence>
<dbReference type="GO" id="GO:0016705">
    <property type="term" value="F:oxidoreductase activity, acting on paired donors, with incorporation or reduction of molecular oxygen"/>
    <property type="evidence" value="ECO:0007669"/>
    <property type="project" value="InterPro"/>
</dbReference>
<dbReference type="PRINTS" id="PR00463">
    <property type="entry name" value="EP450I"/>
</dbReference>
<dbReference type="InterPro" id="IPR002401">
    <property type="entry name" value="Cyt_P450_E_grp-I"/>
</dbReference>
<dbReference type="InterPro" id="IPR036396">
    <property type="entry name" value="Cyt_P450_sf"/>
</dbReference>
<evidence type="ECO:0000256" key="1">
    <source>
        <dbReference type="ARBA" id="ARBA00001971"/>
    </source>
</evidence>
<evidence type="ECO:0000256" key="7">
    <source>
        <dbReference type="PIRSR" id="PIRSR602401-1"/>
    </source>
</evidence>
<dbReference type="GO" id="GO:0005506">
    <property type="term" value="F:iron ion binding"/>
    <property type="evidence" value="ECO:0007669"/>
    <property type="project" value="InterPro"/>
</dbReference>
<keyword evidence="7 8" id="KW-0349">Heme</keyword>
<dbReference type="Proteomes" id="UP000326198">
    <property type="component" value="Unassembled WGS sequence"/>
</dbReference>
<evidence type="ECO:0000256" key="2">
    <source>
        <dbReference type="ARBA" id="ARBA00010617"/>
    </source>
</evidence>
<dbReference type="Gene3D" id="1.10.630.10">
    <property type="entry name" value="Cytochrome P450"/>
    <property type="match status" value="1"/>
</dbReference>
<keyword evidence="10" id="KW-1185">Reference proteome</keyword>